<dbReference type="Proteomes" id="UP000028534">
    <property type="component" value="Unassembled WGS sequence"/>
</dbReference>
<reference evidence="2 3" key="1">
    <citation type="submission" date="2014-03" db="EMBL/GenBank/DDBJ databases">
        <title>Genome sequence of Sphingobium yanoikuyae B1.</title>
        <authorList>
            <person name="Gan H.M."/>
            <person name="Gan H.Y."/>
            <person name="Savka M.A."/>
        </authorList>
    </citation>
    <scope>NUCLEOTIDE SEQUENCE [LARGE SCALE GENOMIC DNA]</scope>
    <source>
        <strain evidence="2 3">B1</strain>
    </source>
</reference>
<dbReference type="RefSeq" id="WP_017503644.1">
    <property type="nucleotide sequence ID" value="NZ_DALYQB010000025.1"/>
</dbReference>
<dbReference type="GO" id="GO:0032259">
    <property type="term" value="P:methylation"/>
    <property type="evidence" value="ECO:0007669"/>
    <property type="project" value="UniProtKB-KW"/>
</dbReference>
<dbReference type="EMBL" id="JGVR01000045">
    <property type="protein sequence ID" value="KEZ15002.1"/>
    <property type="molecule type" value="Genomic_DNA"/>
</dbReference>
<dbReference type="GO" id="GO:0008168">
    <property type="term" value="F:methyltransferase activity"/>
    <property type="evidence" value="ECO:0007669"/>
    <property type="project" value="UniProtKB-KW"/>
</dbReference>
<sequence length="190" mass="21471">MAQDSAWVAVSEFVRNPGMVGSAVPASARMVRRMLAPLDWQRISILVEYGPGTGRFTFEALERMRRDAVLLAIETGERFVKTLRQRCDDRRLIVVQGTAQDVNRHLAEHGLGEADCILTGLPFSTLEPGDADAIMRETVRAMSPCGTLAAYQMRTAIRPLLRRHFASLRESYEWRNIPPCHLYWATGKRQ</sequence>
<protein>
    <submittedName>
        <fullName evidence="2">Phospholipid N-methyltransferase</fullName>
    </submittedName>
</protein>
<dbReference type="SUPFAM" id="SSF53335">
    <property type="entry name" value="S-adenosyl-L-methionine-dependent methyltransferases"/>
    <property type="match status" value="1"/>
</dbReference>
<dbReference type="Gene3D" id="3.40.50.150">
    <property type="entry name" value="Vaccinia Virus protein VP39"/>
    <property type="match status" value="1"/>
</dbReference>
<feature type="domain" description="Methyltransferase" evidence="1">
    <location>
        <begin position="48"/>
        <end position="146"/>
    </location>
</feature>
<evidence type="ECO:0000259" key="1">
    <source>
        <dbReference type="Pfam" id="PF13649"/>
    </source>
</evidence>
<organism evidence="2 3">
    <name type="scientific">Sphingobium yanoikuyae</name>
    <name type="common">Sphingomonas yanoikuyae</name>
    <dbReference type="NCBI Taxonomy" id="13690"/>
    <lineage>
        <taxon>Bacteria</taxon>
        <taxon>Pseudomonadati</taxon>
        <taxon>Pseudomonadota</taxon>
        <taxon>Alphaproteobacteria</taxon>
        <taxon>Sphingomonadales</taxon>
        <taxon>Sphingomonadaceae</taxon>
        <taxon>Sphingobium</taxon>
    </lineage>
</organism>
<dbReference type="PATRIC" id="fig|13690.10.peg.4780"/>
<keyword evidence="2" id="KW-0808">Transferase</keyword>
<accession>A0A084EAL0</accession>
<gene>
    <name evidence="2" type="ORF">CP98_04641</name>
</gene>
<comment type="caution">
    <text evidence="2">The sequence shown here is derived from an EMBL/GenBank/DDBJ whole genome shotgun (WGS) entry which is preliminary data.</text>
</comment>
<keyword evidence="2" id="KW-0489">Methyltransferase</keyword>
<dbReference type="InterPro" id="IPR041698">
    <property type="entry name" value="Methyltransf_25"/>
</dbReference>
<dbReference type="eggNOG" id="COG3963">
    <property type="taxonomic scope" value="Bacteria"/>
</dbReference>
<evidence type="ECO:0000313" key="3">
    <source>
        <dbReference type="Proteomes" id="UP000028534"/>
    </source>
</evidence>
<evidence type="ECO:0000313" key="2">
    <source>
        <dbReference type="EMBL" id="KEZ15002.1"/>
    </source>
</evidence>
<name>A0A084EAL0_SPHYA</name>
<dbReference type="InterPro" id="IPR029063">
    <property type="entry name" value="SAM-dependent_MTases_sf"/>
</dbReference>
<proteinExistence type="predicted"/>
<dbReference type="Pfam" id="PF13649">
    <property type="entry name" value="Methyltransf_25"/>
    <property type="match status" value="1"/>
</dbReference>
<dbReference type="AlphaFoldDB" id="A0A084EAL0"/>